<reference evidence="1 2" key="2">
    <citation type="submission" date="2018-11" db="EMBL/GenBank/DDBJ databases">
        <authorList>
            <consortium name="Pathogen Informatics"/>
        </authorList>
    </citation>
    <scope>NUCLEOTIDE SEQUENCE [LARGE SCALE GENOMIC DNA]</scope>
</reference>
<reference evidence="3" key="1">
    <citation type="submission" date="2016-06" db="UniProtKB">
        <authorList>
            <consortium name="WormBaseParasite"/>
        </authorList>
    </citation>
    <scope>IDENTIFICATION</scope>
</reference>
<organism evidence="3">
    <name type="scientific">Gongylonema pulchrum</name>
    <dbReference type="NCBI Taxonomy" id="637853"/>
    <lineage>
        <taxon>Eukaryota</taxon>
        <taxon>Metazoa</taxon>
        <taxon>Ecdysozoa</taxon>
        <taxon>Nematoda</taxon>
        <taxon>Chromadorea</taxon>
        <taxon>Rhabditida</taxon>
        <taxon>Spirurina</taxon>
        <taxon>Spiruromorpha</taxon>
        <taxon>Spiruroidea</taxon>
        <taxon>Gongylonematidae</taxon>
        <taxon>Gongylonema</taxon>
    </lineage>
</organism>
<evidence type="ECO:0000313" key="3">
    <source>
        <dbReference type="WBParaSite" id="GPUH_0002656201-mRNA-1"/>
    </source>
</evidence>
<sequence length="72" mass="8197">MNFWYCNLWEINEQACEPIGTLVGDNTVFRREETVPSDAGGDNVEHVCDNAAMNTLIFANLLQLLLTTTYYH</sequence>
<protein>
    <submittedName>
        <fullName evidence="1 3">Uncharacterized protein</fullName>
    </submittedName>
</protein>
<gene>
    <name evidence="1" type="ORF">GPUH_LOCUS26532</name>
</gene>
<dbReference type="EMBL" id="UYRT01111656">
    <property type="protein sequence ID" value="VDN45687.1"/>
    <property type="molecule type" value="Genomic_DNA"/>
</dbReference>
<dbReference type="WBParaSite" id="GPUH_0002656201-mRNA-1">
    <property type="protein sequence ID" value="GPUH_0002656201-mRNA-1"/>
    <property type="gene ID" value="GPUH_0002656201"/>
</dbReference>
<dbReference type="AlphaFoldDB" id="A0A183EZZ1"/>
<evidence type="ECO:0000313" key="2">
    <source>
        <dbReference type="Proteomes" id="UP000271098"/>
    </source>
</evidence>
<dbReference type="Proteomes" id="UP000271098">
    <property type="component" value="Unassembled WGS sequence"/>
</dbReference>
<proteinExistence type="predicted"/>
<name>A0A183EZZ1_9BILA</name>
<keyword evidence="2" id="KW-1185">Reference proteome</keyword>
<evidence type="ECO:0000313" key="1">
    <source>
        <dbReference type="EMBL" id="VDN45687.1"/>
    </source>
</evidence>
<accession>A0A183EZZ1</accession>